<dbReference type="OrthoDB" id="381146at2157"/>
<proteinExistence type="predicted"/>
<dbReference type="HOGENOM" id="CLU_1313185_0_0_2"/>
<evidence type="ECO:0000313" key="1">
    <source>
        <dbReference type="EMBL" id="AKG38287.1"/>
    </source>
</evidence>
<sequence>MASPEEYAVSQEAEKLAGRALAEIAAEALERASFIGLPIDFSVTSNRGVAVHFRGKRAFFRVVAVANPSRGYTVCLRRYLSDCGEIGVIRAPGEVQIHVTSIPTYLSSPGELYNGFVADVWNRRFLSVLNGKMEKISFEEIPSKHGQILLREVENMGVSSIIRYYFSPDTLDYAFGILELNLLPVWLNSLSESLSVSEKAAMKLREFLRSKAH</sequence>
<dbReference type="EMBL" id="CP009961">
    <property type="protein sequence ID" value="AKG38287.1"/>
    <property type="molecule type" value="Genomic_DNA"/>
</dbReference>
<dbReference type="AlphaFoldDB" id="A0A0F7FGG3"/>
<protein>
    <submittedName>
        <fullName evidence="1">Uncharacterized protein</fullName>
    </submittedName>
</protein>
<keyword evidence="2" id="KW-1185">Reference proteome</keyword>
<gene>
    <name evidence="1" type="ORF">MA03_01940</name>
</gene>
<dbReference type="Proteomes" id="UP000067434">
    <property type="component" value="Chromosome"/>
</dbReference>
<accession>A0A0F7FGG3</accession>
<dbReference type="RefSeq" id="WP_052883659.1">
    <property type="nucleotide sequence ID" value="NZ_CP009961.1"/>
</dbReference>
<dbReference type="GeneID" id="25400953"/>
<evidence type="ECO:0000313" key="2">
    <source>
        <dbReference type="Proteomes" id="UP000067434"/>
    </source>
</evidence>
<reference evidence="1 2" key="1">
    <citation type="journal article" date="2015" name="Stand. Genomic Sci.">
        <title>Complete genome sequence of and proposal of Thermofilum uzonense sp. nov. a novel hyperthermophilic crenarchaeon and emended description of the genus Thermofilum.</title>
        <authorList>
            <person name="Toshchakov S.V."/>
            <person name="Korzhenkov A.A."/>
            <person name="Samarov N.I."/>
            <person name="Mazunin I.O."/>
            <person name="Mozhey O.I."/>
            <person name="Shmyr I.S."/>
            <person name="Derbikova K.S."/>
            <person name="Taranov E.A."/>
            <person name="Dominova I.N."/>
            <person name="Bonch-Osmolovskaya E.A."/>
            <person name="Patrushev M.V."/>
            <person name="Podosokorskaya O.A."/>
            <person name="Kublanov I.V."/>
        </authorList>
    </citation>
    <scope>NUCLEOTIDE SEQUENCE [LARGE SCALE GENOMIC DNA]</scope>
    <source>
        <strain evidence="1 2">1807-2</strain>
    </source>
</reference>
<organism evidence="1 2">
    <name type="scientific">Infirmifilum uzonense</name>
    <dbReference type="NCBI Taxonomy" id="1550241"/>
    <lineage>
        <taxon>Archaea</taxon>
        <taxon>Thermoproteota</taxon>
        <taxon>Thermoprotei</taxon>
        <taxon>Thermofilales</taxon>
        <taxon>Thermofilaceae</taxon>
        <taxon>Infirmifilum</taxon>
    </lineage>
</organism>
<dbReference type="PATRIC" id="fig|1550241.5.peg.395"/>
<name>A0A0F7FGG3_9CREN</name>
<dbReference type="KEGG" id="thf:MA03_01940"/>